<reference evidence="2 3" key="1">
    <citation type="submission" date="2024-02" db="EMBL/GenBank/DDBJ databases">
        <authorList>
            <person name="Vignale AGUSTIN F."/>
            <person name="Sosa J E."/>
            <person name="Modenutti C."/>
        </authorList>
    </citation>
    <scope>NUCLEOTIDE SEQUENCE [LARGE SCALE GENOMIC DNA]</scope>
</reference>
<gene>
    <name evidence="2" type="ORF">ILEXP_LOCUS448</name>
</gene>
<dbReference type="PANTHER" id="PTHR33974:SF2">
    <property type="entry name" value="VASCULAR-RELATED UNKNOWN PROTEIN 1"/>
    <property type="match status" value="1"/>
</dbReference>
<dbReference type="PANTHER" id="PTHR33974">
    <property type="entry name" value="VASCULAR-RELATED UNKNOWN PROTEIN 1-RELATED"/>
    <property type="match status" value="1"/>
</dbReference>
<evidence type="ECO:0000313" key="2">
    <source>
        <dbReference type="EMBL" id="CAK9133534.1"/>
    </source>
</evidence>
<dbReference type="AlphaFoldDB" id="A0ABC8QLL4"/>
<keyword evidence="3" id="KW-1185">Reference proteome</keyword>
<dbReference type="Proteomes" id="UP001642360">
    <property type="component" value="Unassembled WGS sequence"/>
</dbReference>
<comment type="caution">
    <text evidence="2">The sequence shown here is derived from an EMBL/GenBank/DDBJ whole genome shotgun (WGS) entry which is preliminary data.</text>
</comment>
<feature type="region of interest" description="Disordered" evidence="1">
    <location>
        <begin position="104"/>
        <end position="147"/>
    </location>
</feature>
<dbReference type="InterPro" id="IPR039280">
    <property type="entry name" value="VUP"/>
</dbReference>
<evidence type="ECO:0000256" key="1">
    <source>
        <dbReference type="SAM" id="MobiDB-lite"/>
    </source>
</evidence>
<sequence length="170" mass="18763">MEASLSSSGNKSLVPKGTQDTTREESGWTAYFDDFLSNQREHSSCSDAFCSPSLVSDAASYVVWNNDIPSNNQVLPTSSSMADSPNYPKKLNFKKTRSKEITYDESLEDTASSPLNSPKRKVGGCGNFPEMQADERNEMNFEGKSTKDSVDLKKKGMYLVPLSMLVNYLG</sequence>
<feature type="compositionally biased region" description="Basic and acidic residues" evidence="1">
    <location>
        <begin position="133"/>
        <end position="147"/>
    </location>
</feature>
<protein>
    <submittedName>
        <fullName evidence="2">Uncharacterized protein</fullName>
    </submittedName>
</protein>
<organism evidence="2 3">
    <name type="scientific">Ilex paraguariensis</name>
    <name type="common">yerba mate</name>
    <dbReference type="NCBI Taxonomy" id="185542"/>
    <lineage>
        <taxon>Eukaryota</taxon>
        <taxon>Viridiplantae</taxon>
        <taxon>Streptophyta</taxon>
        <taxon>Embryophyta</taxon>
        <taxon>Tracheophyta</taxon>
        <taxon>Spermatophyta</taxon>
        <taxon>Magnoliopsida</taxon>
        <taxon>eudicotyledons</taxon>
        <taxon>Gunneridae</taxon>
        <taxon>Pentapetalae</taxon>
        <taxon>asterids</taxon>
        <taxon>campanulids</taxon>
        <taxon>Aquifoliales</taxon>
        <taxon>Aquifoliaceae</taxon>
        <taxon>Ilex</taxon>
    </lineage>
</organism>
<feature type="region of interest" description="Disordered" evidence="1">
    <location>
        <begin position="1"/>
        <end position="25"/>
    </location>
</feature>
<evidence type="ECO:0000313" key="3">
    <source>
        <dbReference type="Proteomes" id="UP001642360"/>
    </source>
</evidence>
<feature type="compositionally biased region" description="Polar residues" evidence="1">
    <location>
        <begin position="1"/>
        <end position="11"/>
    </location>
</feature>
<proteinExistence type="predicted"/>
<accession>A0ABC8QLL4</accession>
<name>A0ABC8QLL4_9AQUA</name>
<dbReference type="EMBL" id="CAUOFW020000059">
    <property type="protein sequence ID" value="CAK9133534.1"/>
    <property type="molecule type" value="Genomic_DNA"/>
</dbReference>